<feature type="binding site" evidence="14">
    <location>
        <position position="122"/>
    </location>
    <ligand>
        <name>[4Fe-4S] cluster</name>
        <dbReference type="ChEBI" id="CHEBI:49883"/>
    </ligand>
</feature>
<dbReference type="Gene3D" id="3.40.50.620">
    <property type="entry name" value="HUPs"/>
    <property type="match status" value="1"/>
</dbReference>
<name>A0A8X8IEL0_9BACT</name>
<dbReference type="RefSeq" id="WP_092725654.1">
    <property type="nucleotide sequence ID" value="NZ_FNNO01000014.1"/>
</dbReference>
<keyword evidence="5 14" id="KW-0408">Iron</keyword>
<dbReference type="GO" id="GO:0070814">
    <property type="term" value="P:hydrogen sulfide biosynthetic process"/>
    <property type="evidence" value="ECO:0007669"/>
    <property type="project" value="UniProtKB-UniRule"/>
</dbReference>
<evidence type="ECO:0000256" key="13">
    <source>
        <dbReference type="ARBA" id="ARBA00048441"/>
    </source>
</evidence>
<dbReference type="PANTHER" id="PTHR46482:SF9">
    <property type="entry name" value="5'-ADENYLYLSULFATE REDUCTASE 1, CHLOROPLASTIC"/>
    <property type="match status" value="1"/>
</dbReference>
<dbReference type="InterPro" id="IPR014729">
    <property type="entry name" value="Rossmann-like_a/b/a_fold"/>
</dbReference>
<comment type="pathway">
    <text evidence="8 14">Sulfur metabolism; hydrogen sulfide biosynthesis; sulfite from sulfate.</text>
</comment>
<evidence type="ECO:0000256" key="3">
    <source>
        <dbReference type="ARBA" id="ARBA00022723"/>
    </source>
</evidence>
<evidence type="ECO:0000256" key="10">
    <source>
        <dbReference type="ARBA" id="ARBA00029514"/>
    </source>
</evidence>
<dbReference type="InterPro" id="IPR002500">
    <property type="entry name" value="PAPS_reduct_dom"/>
</dbReference>
<organism evidence="16 17">
    <name type="scientific">Hydrobacter penzbergensis</name>
    <dbReference type="NCBI Taxonomy" id="1235997"/>
    <lineage>
        <taxon>Bacteria</taxon>
        <taxon>Pseudomonadati</taxon>
        <taxon>Bacteroidota</taxon>
        <taxon>Chitinophagia</taxon>
        <taxon>Chitinophagales</taxon>
        <taxon>Chitinophagaceae</taxon>
        <taxon>Hydrobacter</taxon>
    </lineage>
</organism>
<feature type="binding site" evidence="14">
    <location>
        <position position="204"/>
    </location>
    <ligand>
        <name>[4Fe-4S] cluster</name>
        <dbReference type="ChEBI" id="CHEBI:49883"/>
    </ligand>
</feature>
<dbReference type="GO" id="GO:0005737">
    <property type="term" value="C:cytoplasm"/>
    <property type="evidence" value="ECO:0007669"/>
    <property type="project" value="UniProtKB-SubCell"/>
</dbReference>
<dbReference type="SUPFAM" id="SSF52402">
    <property type="entry name" value="Adenine nucleotide alpha hydrolases-like"/>
    <property type="match status" value="1"/>
</dbReference>
<feature type="domain" description="Phosphoadenosine phosphosulphate reductase" evidence="15">
    <location>
        <begin position="37"/>
        <end position="210"/>
    </location>
</feature>
<evidence type="ECO:0000256" key="8">
    <source>
        <dbReference type="ARBA" id="ARBA00024327"/>
    </source>
</evidence>
<dbReference type="GO" id="GO:0019344">
    <property type="term" value="P:cysteine biosynthetic process"/>
    <property type="evidence" value="ECO:0007669"/>
    <property type="project" value="InterPro"/>
</dbReference>
<evidence type="ECO:0000256" key="12">
    <source>
        <dbReference type="ARBA" id="ARBA00032041"/>
    </source>
</evidence>
<dbReference type="GO" id="GO:0019379">
    <property type="term" value="P:sulfate assimilation, phosphoadenylyl sulfate reduction by phosphoadenylyl-sulfate reductase (thioredoxin)"/>
    <property type="evidence" value="ECO:0007669"/>
    <property type="project" value="UniProtKB-UniRule"/>
</dbReference>
<comment type="cofactor">
    <cofactor evidence="14">
        <name>[4Fe-4S] cluster</name>
        <dbReference type="ChEBI" id="CHEBI:49883"/>
    </cofactor>
    <text evidence="14">Binds 1 [4Fe-4S] cluster per subunit.</text>
</comment>
<sequence length="237" mass="26645">MSHSTSDALASLQHSINGKSIAEAVETLIAAYPGAVTFSTSFSNEDQVITDHIAKNHLPVSFFTLDTGRLFPETYSTWSRTLEHYSISIKAYYPNAGELETFIESNGPNAFYDSVELRSRCCFIRKVAPLKRALQGNAVWITGLRAEHSPNRQDLQSLEWDEGNGIIKFHPLLHWSTEEVSNYVQQAAIPYNPLHDKGFVSIGCAPCTRAIRPGEDFRAGRWWWEDSSKKECGLHTH</sequence>
<evidence type="ECO:0000256" key="14">
    <source>
        <dbReference type="HAMAP-Rule" id="MF_00063"/>
    </source>
</evidence>
<comment type="similarity">
    <text evidence="1 14">Belongs to the PAPS reductase family. CysH subfamily.</text>
</comment>
<dbReference type="NCBIfam" id="NF002537">
    <property type="entry name" value="PRK02090.1"/>
    <property type="match status" value="1"/>
</dbReference>
<keyword evidence="2 14" id="KW-0963">Cytoplasm</keyword>
<dbReference type="AlphaFoldDB" id="A0A8X8IEL0"/>
<feature type="binding site" evidence="14">
    <location>
        <position position="121"/>
    </location>
    <ligand>
        <name>[4Fe-4S] cluster</name>
        <dbReference type="ChEBI" id="CHEBI:49883"/>
    </ligand>
</feature>
<dbReference type="InterPro" id="IPR011798">
    <property type="entry name" value="APS_reductase"/>
</dbReference>
<dbReference type="Proteomes" id="UP000198711">
    <property type="component" value="Unassembled WGS sequence"/>
</dbReference>
<evidence type="ECO:0000256" key="4">
    <source>
        <dbReference type="ARBA" id="ARBA00023002"/>
    </source>
</evidence>
<evidence type="ECO:0000256" key="5">
    <source>
        <dbReference type="ARBA" id="ARBA00023004"/>
    </source>
</evidence>
<keyword evidence="6 14" id="KW-0411">Iron-sulfur</keyword>
<dbReference type="EC" id="1.8.4.10" evidence="9 14"/>
<dbReference type="GO" id="GO:0004604">
    <property type="term" value="F:phosphoadenylyl-sulfate reductase (thioredoxin) activity"/>
    <property type="evidence" value="ECO:0007669"/>
    <property type="project" value="UniProtKB-UniRule"/>
</dbReference>
<evidence type="ECO:0000256" key="6">
    <source>
        <dbReference type="ARBA" id="ARBA00023014"/>
    </source>
</evidence>
<evidence type="ECO:0000259" key="15">
    <source>
        <dbReference type="Pfam" id="PF01507"/>
    </source>
</evidence>
<comment type="caution">
    <text evidence="16">The sequence shown here is derived from an EMBL/GenBank/DDBJ whole genome shotgun (WGS) entry which is preliminary data.</text>
</comment>
<dbReference type="InterPro" id="IPR004511">
    <property type="entry name" value="PAPS/APS_Rdtase"/>
</dbReference>
<evidence type="ECO:0000256" key="7">
    <source>
        <dbReference type="ARBA" id="ARBA00024298"/>
    </source>
</evidence>
<accession>A0A8X8IEL0</accession>
<comment type="function">
    <text evidence="7 14">Catalyzes the formation of sulfite from adenosine 5'-phosphosulfate (APS) using thioredoxin as an electron donor.</text>
</comment>
<keyword evidence="4 14" id="KW-0560">Oxidoreductase</keyword>
<feature type="binding site" evidence="14">
    <location>
        <position position="207"/>
    </location>
    <ligand>
        <name>[4Fe-4S] cluster</name>
        <dbReference type="ChEBI" id="CHEBI:49883"/>
    </ligand>
</feature>
<evidence type="ECO:0000313" key="17">
    <source>
        <dbReference type="Proteomes" id="UP000198711"/>
    </source>
</evidence>
<keyword evidence="3 14" id="KW-0479">Metal-binding</keyword>
<evidence type="ECO:0000256" key="1">
    <source>
        <dbReference type="ARBA" id="ARBA00009732"/>
    </source>
</evidence>
<evidence type="ECO:0000256" key="9">
    <source>
        <dbReference type="ARBA" id="ARBA00024386"/>
    </source>
</evidence>
<dbReference type="GO" id="GO:0046872">
    <property type="term" value="F:metal ion binding"/>
    <property type="evidence" value="ECO:0007669"/>
    <property type="project" value="UniProtKB-KW"/>
</dbReference>
<dbReference type="CDD" id="cd23945">
    <property type="entry name" value="PAPS_reductase"/>
    <property type="match status" value="1"/>
</dbReference>
<feature type="active site" description="Nucleophile; cysteine thiosulfonate intermediate" evidence="14">
    <location>
        <position position="232"/>
    </location>
</feature>
<dbReference type="NCBIfam" id="TIGR02055">
    <property type="entry name" value="APS_reductase"/>
    <property type="match status" value="1"/>
</dbReference>
<dbReference type="EMBL" id="FNNO01000014">
    <property type="protein sequence ID" value="SDX35956.1"/>
    <property type="molecule type" value="Genomic_DNA"/>
</dbReference>
<evidence type="ECO:0000313" key="16">
    <source>
        <dbReference type="EMBL" id="SDX35956.1"/>
    </source>
</evidence>
<protein>
    <recommendedName>
        <fullName evidence="10 14">Adenosine 5'-phosphosulfate reductase</fullName>
        <shortName evidence="14">APS reductase</shortName>
        <ecNumber evidence="9 14">1.8.4.10</ecNumber>
    </recommendedName>
    <alternativeName>
        <fullName evidence="12 14">5'-adenylylsulfate reductase</fullName>
    </alternativeName>
    <alternativeName>
        <fullName evidence="11 14">Thioredoxin-dependent 5'-adenylylsulfate reductase</fullName>
    </alternativeName>
</protein>
<comment type="catalytic activity">
    <reaction evidence="13 14">
        <text>[thioredoxin]-disulfide + sulfite + AMP + 2 H(+) = adenosine 5'-phosphosulfate + [thioredoxin]-dithiol</text>
        <dbReference type="Rhea" id="RHEA:21976"/>
        <dbReference type="Rhea" id="RHEA-COMP:10698"/>
        <dbReference type="Rhea" id="RHEA-COMP:10700"/>
        <dbReference type="ChEBI" id="CHEBI:15378"/>
        <dbReference type="ChEBI" id="CHEBI:17359"/>
        <dbReference type="ChEBI" id="CHEBI:29950"/>
        <dbReference type="ChEBI" id="CHEBI:50058"/>
        <dbReference type="ChEBI" id="CHEBI:58243"/>
        <dbReference type="ChEBI" id="CHEBI:456215"/>
        <dbReference type="EC" id="1.8.4.10"/>
    </reaction>
</comment>
<dbReference type="Pfam" id="PF01507">
    <property type="entry name" value="PAPS_reduct"/>
    <property type="match status" value="1"/>
</dbReference>
<reference evidence="16 17" key="1">
    <citation type="submission" date="2016-10" db="EMBL/GenBank/DDBJ databases">
        <authorList>
            <person name="Varghese N."/>
            <person name="Submissions S."/>
        </authorList>
    </citation>
    <scope>NUCLEOTIDE SEQUENCE [LARGE SCALE GENOMIC DNA]</scope>
    <source>
        <strain evidence="16 17">DSM 25353</strain>
    </source>
</reference>
<gene>
    <name evidence="14" type="primary">cysH</name>
    <name evidence="16" type="ORF">SAMN05444410_11429</name>
</gene>
<proteinExistence type="inferred from homology"/>
<dbReference type="HAMAP" id="MF_00063">
    <property type="entry name" value="CysH"/>
    <property type="match status" value="1"/>
</dbReference>
<dbReference type="PANTHER" id="PTHR46482">
    <property type="entry name" value="5'-ADENYLYLSULFATE REDUCTASE 3, CHLOROPLASTIC"/>
    <property type="match status" value="1"/>
</dbReference>
<comment type="subcellular location">
    <subcellularLocation>
        <location evidence="14">Cytoplasm</location>
    </subcellularLocation>
</comment>
<keyword evidence="17" id="KW-1185">Reference proteome</keyword>
<evidence type="ECO:0000256" key="2">
    <source>
        <dbReference type="ARBA" id="ARBA00022490"/>
    </source>
</evidence>
<dbReference type="GO" id="GO:0051539">
    <property type="term" value="F:4 iron, 4 sulfur cluster binding"/>
    <property type="evidence" value="ECO:0007669"/>
    <property type="project" value="UniProtKB-UniRule"/>
</dbReference>
<dbReference type="GO" id="GO:0043866">
    <property type="term" value="F:adenylyl-sulfate reductase (thioredoxin) activity"/>
    <property type="evidence" value="ECO:0007669"/>
    <property type="project" value="UniProtKB-EC"/>
</dbReference>
<dbReference type="PIRSF" id="PIRSF000857">
    <property type="entry name" value="PAPS_reductase"/>
    <property type="match status" value="1"/>
</dbReference>
<evidence type="ECO:0000256" key="11">
    <source>
        <dbReference type="ARBA" id="ARBA00030894"/>
    </source>
</evidence>